<feature type="region of interest" description="Disordered" evidence="14">
    <location>
        <begin position="379"/>
        <end position="438"/>
    </location>
</feature>
<evidence type="ECO:0000256" key="5">
    <source>
        <dbReference type="ARBA" id="ARBA00022527"/>
    </source>
</evidence>
<keyword evidence="6" id="KW-0808">Transferase</keyword>
<name>A0A8B8P0N6_9MYRT</name>
<dbReference type="InterPro" id="IPR008271">
    <property type="entry name" value="Ser/Thr_kinase_AS"/>
</dbReference>
<reference evidence="17" key="2">
    <citation type="submission" date="2025-08" db="UniProtKB">
        <authorList>
            <consortium name="RefSeq"/>
        </authorList>
    </citation>
    <scope>IDENTIFICATION</scope>
    <source>
        <tissue evidence="17">Leaf</tissue>
    </source>
</reference>
<dbReference type="GO" id="GO:0005524">
    <property type="term" value="F:ATP binding"/>
    <property type="evidence" value="ECO:0007669"/>
    <property type="project" value="UniProtKB-UniRule"/>
</dbReference>
<evidence type="ECO:0000256" key="6">
    <source>
        <dbReference type="ARBA" id="ARBA00022679"/>
    </source>
</evidence>
<dbReference type="EC" id="2.7.11.1" evidence="3"/>
<dbReference type="Pfam" id="PF07714">
    <property type="entry name" value="PK_Tyr_Ser-Thr"/>
    <property type="match status" value="1"/>
</dbReference>
<evidence type="ECO:0000256" key="2">
    <source>
        <dbReference type="ARBA" id="ARBA00008684"/>
    </source>
</evidence>
<evidence type="ECO:0000256" key="1">
    <source>
        <dbReference type="ARBA" id="ARBA00004236"/>
    </source>
</evidence>
<accession>A0A8B8P0N6</accession>
<comment type="function">
    <text evidence="11">May be involved in plant defense signaling.</text>
</comment>
<dbReference type="PANTHER" id="PTHR45621">
    <property type="entry name" value="OS01G0588500 PROTEIN-RELATED"/>
    <property type="match status" value="1"/>
</dbReference>
<dbReference type="InterPro" id="IPR017441">
    <property type="entry name" value="Protein_kinase_ATP_BS"/>
</dbReference>
<evidence type="ECO:0000256" key="13">
    <source>
        <dbReference type="RuleBase" id="RU000304"/>
    </source>
</evidence>
<protein>
    <recommendedName>
        <fullName evidence="3">non-specific serine/threonine protein kinase</fullName>
        <ecNumber evidence="3">2.7.11.1</ecNumber>
    </recommendedName>
</protein>
<evidence type="ECO:0000256" key="4">
    <source>
        <dbReference type="ARBA" id="ARBA00022475"/>
    </source>
</evidence>
<gene>
    <name evidence="17" type="primary">LOC115739241</name>
</gene>
<comment type="similarity">
    <text evidence="2">Belongs to the protein kinase superfamily. Ser/Thr protein kinase family.</text>
</comment>
<evidence type="ECO:0000256" key="11">
    <source>
        <dbReference type="ARBA" id="ARBA00054261"/>
    </source>
</evidence>
<sequence length="465" mass="52255">MALKRLPWDCVIPGCFKARTAPAQYKRDISKQTSLQRLSLSDVSNHGSAISANDLSSSLVGSNLHIFTLVELETITHNFSKSNYLGEGGFGVVYKGMIDDNLRPKLKAQVVAVKMLDLDGTQGHREWLAEVIFLGQLRHPHLVNLIGYCCEDVHRLLVYQYMERGNLEDQLFRRYSSALPWLTRIKIAIGAAKGLAFLHEEEKPVIYRDFKASNVLLDSEYNAKLSDFGLAVDGPQGDNTHVTARVMGTQGYAAPEYISTGHLTIMSDVYSFGVVLLELITGQRAVDKSRPTREKDLVNWARPMLKDTHKLDKIVDPRLEGLYSTEGAKKAVLLAHQCLSHNPKCRPSMQTVVKTLETIMGLDDIPVRSFVYIDPEPGKDVSADDCEDAPDKDQNEPWNENRVEEEAEIKNGKGRRRQKRAHKHRRRARASRSRSVFSDTALYSALGTSLYSPKSKNESKENTEE</sequence>
<dbReference type="PROSITE" id="PS00108">
    <property type="entry name" value="PROTEIN_KINASE_ST"/>
    <property type="match status" value="1"/>
</dbReference>
<feature type="compositionally biased region" description="Basic and acidic residues" evidence="14">
    <location>
        <begin position="389"/>
        <end position="411"/>
    </location>
</feature>
<keyword evidence="4" id="KW-1003">Cell membrane</keyword>
<keyword evidence="9 12" id="KW-0067">ATP-binding</keyword>
<dbReference type="PROSITE" id="PS50011">
    <property type="entry name" value="PROTEIN_KINASE_DOM"/>
    <property type="match status" value="1"/>
</dbReference>
<dbReference type="KEGG" id="rarg:115739241"/>
<feature type="binding site" evidence="12">
    <location>
        <position position="114"/>
    </location>
    <ligand>
        <name>ATP</name>
        <dbReference type="ChEBI" id="CHEBI:30616"/>
    </ligand>
</feature>
<dbReference type="GO" id="GO:0004674">
    <property type="term" value="F:protein serine/threonine kinase activity"/>
    <property type="evidence" value="ECO:0007669"/>
    <property type="project" value="UniProtKB-KW"/>
</dbReference>
<keyword evidence="16" id="KW-1185">Reference proteome</keyword>
<dbReference type="InterPro" id="IPR001245">
    <property type="entry name" value="Ser-Thr/Tyr_kinase_cat_dom"/>
</dbReference>
<feature type="compositionally biased region" description="Basic residues" evidence="14">
    <location>
        <begin position="412"/>
        <end position="432"/>
    </location>
</feature>
<evidence type="ECO:0000256" key="10">
    <source>
        <dbReference type="ARBA" id="ARBA00023136"/>
    </source>
</evidence>
<evidence type="ECO:0000256" key="14">
    <source>
        <dbReference type="SAM" id="MobiDB-lite"/>
    </source>
</evidence>
<dbReference type="FunFam" id="1.10.510.10:FF:000032">
    <property type="entry name" value="Serine/threonine-protein kinase PBS1"/>
    <property type="match status" value="1"/>
</dbReference>
<comment type="subcellular location">
    <subcellularLocation>
        <location evidence="1">Cell membrane</location>
    </subcellularLocation>
</comment>
<dbReference type="Proteomes" id="UP000827889">
    <property type="component" value="Chromosome 2"/>
</dbReference>
<evidence type="ECO:0000313" key="16">
    <source>
        <dbReference type="Proteomes" id="UP000827889"/>
    </source>
</evidence>
<evidence type="ECO:0000313" key="17">
    <source>
        <dbReference type="RefSeq" id="XP_030528109.1"/>
    </source>
</evidence>
<dbReference type="OrthoDB" id="4062651at2759"/>
<keyword evidence="7 12" id="KW-0547">Nucleotide-binding</keyword>
<evidence type="ECO:0000256" key="7">
    <source>
        <dbReference type="ARBA" id="ARBA00022741"/>
    </source>
</evidence>
<dbReference type="GeneID" id="115739241"/>
<dbReference type="InterPro" id="IPR011009">
    <property type="entry name" value="Kinase-like_dom_sf"/>
</dbReference>
<reference evidence="16" key="1">
    <citation type="submission" date="2025-05" db="UniProtKB">
        <authorList>
            <consortium name="RefSeq"/>
        </authorList>
    </citation>
    <scope>NUCLEOTIDE SEQUENCE [LARGE SCALE GENOMIC DNA]</scope>
</reference>
<evidence type="ECO:0000256" key="9">
    <source>
        <dbReference type="ARBA" id="ARBA00022840"/>
    </source>
</evidence>
<dbReference type="PROSITE" id="PS00107">
    <property type="entry name" value="PROTEIN_KINASE_ATP"/>
    <property type="match status" value="1"/>
</dbReference>
<dbReference type="AlphaFoldDB" id="A0A8B8P0N6"/>
<keyword evidence="5 13" id="KW-0723">Serine/threonine-protein kinase</keyword>
<dbReference type="InterPro" id="IPR050823">
    <property type="entry name" value="Plant_Ser_Thr_Prot_Kinase"/>
</dbReference>
<keyword evidence="10" id="KW-0472">Membrane</keyword>
<dbReference type="Gene3D" id="1.10.510.10">
    <property type="entry name" value="Transferase(Phosphotransferase) domain 1"/>
    <property type="match status" value="1"/>
</dbReference>
<proteinExistence type="inferred from homology"/>
<keyword evidence="8" id="KW-0418">Kinase</keyword>
<evidence type="ECO:0000256" key="3">
    <source>
        <dbReference type="ARBA" id="ARBA00012513"/>
    </source>
</evidence>
<dbReference type="GO" id="GO:0005886">
    <property type="term" value="C:plasma membrane"/>
    <property type="evidence" value="ECO:0007669"/>
    <property type="project" value="UniProtKB-SubCell"/>
</dbReference>
<evidence type="ECO:0000259" key="15">
    <source>
        <dbReference type="PROSITE" id="PS50011"/>
    </source>
</evidence>
<dbReference type="FunFam" id="3.30.200.20:FF:000228">
    <property type="entry name" value="Serine/threonine-protein kinase BIK1"/>
    <property type="match status" value="1"/>
</dbReference>
<dbReference type="Gene3D" id="3.30.200.20">
    <property type="entry name" value="Phosphorylase Kinase, domain 1"/>
    <property type="match status" value="1"/>
</dbReference>
<organism evidence="16 17">
    <name type="scientific">Rhodamnia argentea</name>
    <dbReference type="NCBI Taxonomy" id="178133"/>
    <lineage>
        <taxon>Eukaryota</taxon>
        <taxon>Viridiplantae</taxon>
        <taxon>Streptophyta</taxon>
        <taxon>Embryophyta</taxon>
        <taxon>Tracheophyta</taxon>
        <taxon>Spermatophyta</taxon>
        <taxon>Magnoliopsida</taxon>
        <taxon>eudicotyledons</taxon>
        <taxon>Gunneridae</taxon>
        <taxon>Pentapetalae</taxon>
        <taxon>rosids</taxon>
        <taxon>malvids</taxon>
        <taxon>Myrtales</taxon>
        <taxon>Myrtaceae</taxon>
        <taxon>Myrtoideae</taxon>
        <taxon>Myrteae</taxon>
        <taxon>Australasian group</taxon>
        <taxon>Rhodamnia</taxon>
    </lineage>
</organism>
<dbReference type="InterPro" id="IPR000719">
    <property type="entry name" value="Prot_kinase_dom"/>
</dbReference>
<dbReference type="RefSeq" id="XP_030528109.1">
    <property type="nucleotide sequence ID" value="XM_030672249.2"/>
</dbReference>
<feature type="domain" description="Protein kinase" evidence="15">
    <location>
        <begin position="79"/>
        <end position="359"/>
    </location>
</feature>
<evidence type="ECO:0000256" key="8">
    <source>
        <dbReference type="ARBA" id="ARBA00022777"/>
    </source>
</evidence>
<evidence type="ECO:0000256" key="12">
    <source>
        <dbReference type="PROSITE-ProRule" id="PRU10141"/>
    </source>
</evidence>
<dbReference type="SUPFAM" id="SSF56112">
    <property type="entry name" value="Protein kinase-like (PK-like)"/>
    <property type="match status" value="1"/>
</dbReference>
<dbReference type="CDD" id="cd14066">
    <property type="entry name" value="STKc_IRAK"/>
    <property type="match status" value="1"/>
</dbReference>